<protein>
    <submittedName>
        <fullName evidence="1">Uncharacterized protein</fullName>
    </submittedName>
</protein>
<comment type="caution">
    <text evidence="1">The sequence shown here is derived from an EMBL/GenBank/DDBJ whole genome shotgun (WGS) entry which is preliminary data.</text>
</comment>
<proteinExistence type="predicted"/>
<dbReference type="RefSeq" id="WP_214175053.1">
    <property type="nucleotide sequence ID" value="NZ_JAHCVK010000002.1"/>
</dbReference>
<evidence type="ECO:0000313" key="1">
    <source>
        <dbReference type="EMBL" id="MBT0653071.1"/>
    </source>
</evidence>
<evidence type="ECO:0000313" key="2">
    <source>
        <dbReference type="Proteomes" id="UP000756860"/>
    </source>
</evidence>
<reference evidence="1 2" key="1">
    <citation type="submission" date="2021-05" db="EMBL/GenBank/DDBJ databases">
        <title>The draft genome of Geobacter luticola JCM 17780.</title>
        <authorList>
            <person name="Xu Z."/>
            <person name="Masuda Y."/>
            <person name="Itoh H."/>
            <person name="Senoo K."/>
        </authorList>
    </citation>
    <scope>NUCLEOTIDE SEQUENCE [LARGE SCALE GENOMIC DNA]</scope>
    <source>
        <strain evidence="1 2">JCM 17780</strain>
    </source>
</reference>
<keyword evidence="2" id="KW-1185">Reference proteome</keyword>
<gene>
    <name evidence="1" type="ORF">KI810_08395</name>
</gene>
<organism evidence="1 2">
    <name type="scientific">Geomobilimonas luticola</name>
    <dbReference type="NCBI Taxonomy" id="1114878"/>
    <lineage>
        <taxon>Bacteria</taxon>
        <taxon>Pseudomonadati</taxon>
        <taxon>Thermodesulfobacteriota</taxon>
        <taxon>Desulfuromonadia</taxon>
        <taxon>Geobacterales</taxon>
        <taxon>Geobacteraceae</taxon>
        <taxon>Geomobilimonas</taxon>
    </lineage>
</organism>
<accession>A0ABS5SEM8</accession>
<sequence>MNRIVMALSIAIVMLMVLSLSVGKASAENWMLWQYSAGSDDGAYLEYPKILGAFDSYAACKDHEQESL</sequence>
<name>A0ABS5SEM8_9BACT</name>
<dbReference type="EMBL" id="JAHCVK010000002">
    <property type="protein sequence ID" value="MBT0653071.1"/>
    <property type="molecule type" value="Genomic_DNA"/>
</dbReference>
<dbReference type="Proteomes" id="UP000756860">
    <property type="component" value="Unassembled WGS sequence"/>
</dbReference>